<feature type="compositionally biased region" description="Basic and acidic residues" evidence="2">
    <location>
        <begin position="71"/>
        <end position="92"/>
    </location>
</feature>
<dbReference type="Proteomes" id="UP001295469">
    <property type="component" value="Chromosome C09"/>
</dbReference>
<keyword evidence="1" id="KW-0175">Coiled coil</keyword>
<evidence type="ECO:0000256" key="2">
    <source>
        <dbReference type="SAM" id="MobiDB-lite"/>
    </source>
</evidence>
<accession>A0A816J6C7</accession>
<dbReference type="EMBL" id="HG994373">
    <property type="protein sequence ID" value="CAF1735157.1"/>
    <property type="molecule type" value="Genomic_DNA"/>
</dbReference>
<dbReference type="AlphaFoldDB" id="A0A816J6C7"/>
<evidence type="ECO:0000256" key="1">
    <source>
        <dbReference type="SAM" id="Coils"/>
    </source>
</evidence>
<feature type="coiled-coil region" evidence="1">
    <location>
        <begin position="129"/>
        <end position="156"/>
    </location>
</feature>
<gene>
    <name evidence="3" type="ORF">DARMORV10_C09P28980.1</name>
</gene>
<organism evidence="3">
    <name type="scientific">Brassica napus</name>
    <name type="common">Rape</name>
    <dbReference type="NCBI Taxonomy" id="3708"/>
    <lineage>
        <taxon>Eukaryota</taxon>
        <taxon>Viridiplantae</taxon>
        <taxon>Streptophyta</taxon>
        <taxon>Embryophyta</taxon>
        <taxon>Tracheophyta</taxon>
        <taxon>Spermatophyta</taxon>
        <taxon>Magnoliopsida</taxon>
        <taxon>eudicotyledons</taxon>
        <taxon>Gunneridae</taxon>
        <taxon>Pentapetalae</taxon>
        <taxon>rosids</taxon>
        <taxon>malvids</taxon>
        <taxon>Brassicales</taxon>
        <taxon>Brassicaceae</taxon>
        <taxon>Brassiceae</taxon>
        <taxon>Brassica</taxon>
    </lineage>
</organism>
<feature type="region of interest" description="Disordered" evidence="2">
    <location>
        <begin position="59"/>
        <end position="92"/>
    </location>
</feature>
<feature type="region of interest" description="Disordered" evidence="2">
    <location>
        <begin position="1"/>
        <end position="42"/>
    </location>
</feature>
<name>A0A816J6C7_BRANA</name>
<evidence type="ECO:0000313" key="3">
    <source>
        <dbReference type="EMBL" id="CAF1735157.1"/>
    </source>
</evidence>
<proteinExistence type="predicted"/>
<protein>
    <submittedName>
        <fullName evidence="3">(rape) hypothetical protein</fullName>
    </submittedName>
</protein>
<sequence>MAKSSPLNYDMEPEREDGRPSGSKQVASSGGEPVRDDGGVPSVVSPVGRYLFMADAIGSSLGRGNHQGSESLKRHLEDVLPEEASGKKPQKDPYARVYRTTVTPRFERRACLAKLEDMFTEKEARDDKVKELETVAKELASAVETETAKAESLQAALGVSINREAIL</sequence>
<reference evidence="3" key="1">
    <citation type="submission" date="2021-01" db="EMBL/GenBank/DDBJ databases">
        <authorList>
            <consortium name="Genoscope - CEA"/>
            <person name="William W."/>
        </authorList>
    </citation>
    <scope>NUCLEOTIDE SEQUENCE</scope>
</reference>